<dbReference type="EMBL" id="CAJEWD010000003">
    <property type="protein sequence ID" value="CAD2071542.1"/>
    <property type="molecule type" value="Genomic_DNA"/>
</dbReference>
<dbReference type="RefSeq" id="WP_185124852.1">
    <property type="nucleotide sequence ID" value="NZ_CAJEWD010000003.1"/>
</dbReference>
<keyword evidence="3 6" id="KW-0812">Transmembrane</keyword>
<evidence type="ECO:0000256" key="2">
    <source>
        <dbReference type="ARBA" id="ARBA00008974"/>
    </source>
</evidence>
<dbReference type="InterPro" id="IPR030191">
    <property type="entry name" value="CodB"/>
</dbReference>
<dbReference type="PANTHER" id="PTHR30569">
    <property type="entry name" value="CYTOSINE TRANSPORTER CODB"/>
    <property type="match status" value="1"/>
</dbReference>
<evidence type="ECO:0000256" key="6">
    <source>
        <dbReference type="SAM" id="Phobius"/>
    </source>
</evidence>
<evidence type="ECO:0000256" key="5">
    <source>
        <dbReference type="ARBA" id="ARBA00023136"/>
    </source>
</evidence>
<dbReference type="GO" id="GO:0005886">
    <property type="term" value="C:plasma membrane"/>
    <property type="evidence" value="ECO:0007669"/>
    <property type="project" value="TreeGrafter"/>
</dbReference>
<comment type="caution">
    <text evidence="7">The sequence shown here is derived from an EMBL/GenBank/DDBJ whole genome shotgun (WGS) entry which is preliminary data.</text>
</comment>
<keyword evidence="8" id="KW-1185">Reference proteome</keyword>
<dbReference type="Proteomes" id="UP000589351">
    <property type="component" value="Unassembled WGS sequence"/>
</dbReference>
<dbReference type="GO" id="GO:0015209">
    <property type="term" value="F:cytosine transmembrane transporter activity"/>
    <property type="evidence" value="ECO:0007669"/>
    <property type="project" value="InterPro"/>
</dbReference>
<dbReference type="PANTHER" id="PTHR30569:SF0">
    <property type="entry name" value="CYTOSINE PERMEASE"/>
    <property type="match status" value="1"/>
</dbReference>
<comment type="similarity">
    <text evidence="2">Belongs to the purine-cytosine permease (2.A.39) family.</text>
</comment>
<gene>
    <name evidence="7" type="primary">codB_1</name>
    <name evidence="7" type="ORF">JEODO184_00293</name>
</gene>
<feature type="transmembrane region" description="Helical" evidence="6">
    <location>
        <begin position="377"/>
        <end position="410"/>
    </location>
</feature>
<organism evidence="7 8">
    <name type="scientific">Jeotgalicoccus meleagridis</name>
    <dbReference type="NCBI Taxonomy" id="2759181"/>
    <lineage>
        <taxon>Bacteria</taxon>
        <taxon>Bacillati</taxon>
        <taxon>Bacillota</taxon>
        <taxon>Bacilli</taxon>
        <taxon>Bacillales</taxon>
        <taxon>Staphylococcaceae</taxon>
        <taxon>Jeotgalicoccus</taxon>
    </lineage>
</organism>
<sequence>MKEEKVDQIGYDYIDQPVPQNERRSWWEITFITSGFSLAVSGMFAGAALATEMTLMSVIGTILLGNILLTVIGGAMGAIGATTGVPTSMIAKRAFGRYAAILISLLWAIVLVGWFSVQTGFFGQAINAMLPRDNFLTSTSIASLWGGALMITTAFIGYKAIRMLSNVAIPLLLILSVVGIWTALSYVGGWSELETVTEGSLTVLSATTIVVGTFVTGAVIQPDISRFAKSAKDAWIAMFLGMVVANGFIVFAGAVTALAMGTGDLPAAMVSLGLGIPGLIILIGAQWTSNDSNLYSASISFANVFKIKRAYIVLIVGIVGTILGAIGVADYFTLFLSTIGTIIPPIAGVVVADYYILNKEKYLKRNYTDSNIIWPAFLAWGIGILAGLFLNFGIAAVNSLVVAFLVHLLLSKFANKK</sequence>
<proteinExistence type="inferred from homology"/>
<comment type="subcellular location">
    <subcellularLocation>
        <location evidence="1">Membrane</location>
        <topology evidence="1">Multi-pass membrane protein</topology>
    </subcellularLocation>
</comment>
<accession>A0A6V7R3P0</accession>
<evidence type="ECO:0000256" key="3">
    <source>
        <dbReference type="ARBA" id="ARBA00022692"/>
    </source>
</evidence>
<feature type="transmembrane region" description="Helical" evidence="6">
    <location>
        <begin position="201"/>
        <end position="222"/>
    </location>
</feature>
<evidence type="ECO:0000256" key="4">
    <source>
        <dbReference type="ARBA" id="ARBA00022989"/>
    </source>
</evidence>
<protein>
    <submittedName>
        <fullName evidence="7">Cytosine permease</fullName>
    </submittedName>
</protein>
<evidence type="ECO:0000313" key="7">
    <source>
        <dbReference type="EMBL" id="CAD2071542.1"/>
    </source>
</evidence>
<feature type="transmembrane region" description="Helical" evidence="6">
    <location>
        <begin position="234"/>
        <end position="259"/>
    </location>
</feature>
<dbReference type="Gene3D" id="1.10.4160.10">
    <property type="entry name" value="Hydantoin permease"/>
    <property type="match status" value="1"/>
</dbReference>
<feature type="transmembrane region" description="Helical" evidence="6">
    <location>
        <begin position="310"/>
        <end position="329"/>
    </location>
</feature>
<reference evidence="7 8" key="1">
    <citation type="submission" date="2020-07" db="EMBL/GenBank/DDBJ databases">
        <authorList>
            <person name="Criscuolo A."/>
        </authorList>
    </citation>
    <scope>NUCLEOTIDE SEQUENCE [LARGE SCALE GENOMIC DNA]</scope>
    <source>
        <strain evidence="7">CIP111649</strain>
    </source>
</reference>
<feature type="transmembrane region" description="Helical" evidence="6">
    <location>
        <begin position="95"/>
        <end position="115"/>
    </location>
</feature>
<dbReference type="Pfam" id="PF02133">
    <property type="entry name" value="Transp_cyt_pur"/>
    <property type="match status" value="1"/>
</dbReference>
<feature type="transmembrane region" description="Helical" evidence="6">
    <location>
        <begin position="168"/>
        <end position="189"/>
    </location>
</feature>
<dbReference type="AlphaFoldDB" id="A0A6V7R3P0"/>
<feature type="transmembrane region" description="Helical" evidence="6">
    <location>
        <begin position="265"/>
        <end position="289"/>
    </location>
</feature>
<evidence type="ECO:0000256" key="1">
    <source>
        <dbReference type="ARBA" id="ARBA00004141"/>
    </source>
</evidence>
<name>A0A6V7R3P0_9STAP</name>
<keyword evidence="5 6" id="KW-0472">Membrane</keyword>
<feature type="transmembrane region" description="Helical" evidence="6">
    <location>
        <begin position="135"/>
        <end position="156"/>
    </location>
</feature>
<keyword evidence="4 6" id="KW-1133">Transmembrane helix</keyword>
<dbReference type="InterPro" id="IPR001248">
    <property type="entry name" value="Pur-cyt_permease"/>
</dbReference>
<dbReference type="CDD" id="cd11484">
    <property type="entry name" value="SLC-NCS1sbd_CobB-like"/>
    <property type="match status" value="1"/>
</dbReference>
<evidence type="ECO:0000313" key="8">
    <source>
        <dbReference type="Proteomes" id="UP000589351"/>
    </source>
</evidence>
<feature type="transmembrane region" description="Helical" evidence="6">
    <location>
        <begin position="29"/>
        <end position="49"/>
    </location>
</feature>
<feature type="transmembrane region" description="Helical" evidence="6">
    <location>
        <begin position="55"/>
        <end position="83"/>
    </location>
</feature>
<feature type="transmembrane region" description="Helical" evidence="6">
    <location>
        <begin position="335"/>
        <end position="356"/>
    </location>
</feature>